<feature type="active site" evidence="3">
    <location>
        <position position="304"/>
    </location>
</feature>
<comment type="similarity">
    <text evidence="1 4">Belongs to the citrate synthase family.</text>
</comment>
<comment type="caution">
    <text evidence="5">The sequence shown here is derived from an EMBL/GenBank/DDBJ whole genome shotgun (WGS) entry which is preliminary data.</text>
</comment>
<evidence type="ECO:0000313" key="6">
    <source>
        <dbReference type="Proteomes" id="UP001150538"/>
    </source>
</evidence>
<dbReference type="Pfam" id="PF00285">
    <property type="entry name" value="Citrate_synt"/>
    <property type="match status" value="1"/>
</dbReference>
<dbReference type="InterPro" id="IPR016142">
    <property type="entry name" value="Citrate_synth-like_lrg_a-sub"/>
</dbReference>
<keyword evidence="2 4" id="KW-0808">Transferase</keyword>
<dbReference type="Proteomes" id="UP001150538">
    <property type="component" value="Unassembled WGS sequence"/>
</dbReference>
<dbReference type="EMBL" id="JANBPU010000004">
    <property type="protein sequence ID" value="KAJ1921549.1"/>
    <property type="molecule type" value="Genomic_DNA"/>
</dbReference>
<evidence type="ECO:0000313" key="5">
    <source>
        <dbReference type="EMBL" id="KAJ1921549.1"/>
    </source>
</evidence>
<keyword evidence="5" id="KW-0012">Acyltransferase</keyword>
<sequence>MFSLRMATKPAATTSRLLSAMSLSARFKSTAASQGLKDRLRELIPQKRAEFKEVKEKYGKESLGEVTVDMALGGMRGIKGLVWDTSLLDANEGIRFRGYTIPELREKLPTVTPGGEPTPEALFWLLVTGELPTAEQVKSVSQELAARASVPQFVNDIIDSCPSTLHPMSQLALAVNALQHDSNFAKAYHEGISKNDYWDPVYEDTMDLLAKLPLIAARIYRNVFKDGKLPAIDNSADYSQNFATLLGFGENTKFVELLRLYLVIHSDHEGGNVSAHTTHLVGSALSDPYHSFAAGLNGLAGPLHGLANQEVLNWILSMTKELGTTTPTEEQIREYCDSTLKSGRVIPGYGHAVLRKTDPRYMAQREFALKHLPEDPLFKTVSNLYKIVPEILSKQGKIKNPWPNVDAHSGVLLRHYGLVEQNYYTVLFGVSRAFGVLGQLIWDRVLCLPIERPKSLTTESIKKMFENKSKL</sequence>
<dbReference type="GO" id="GO:0006099">
    <property type="term" value="P:tricarboxylic acid cycle"/>
    <property type="evidence" value="ECO:0007669"/>
    <property type="project" value="InterPro"/>
</dbReference>
<dbReference type="FunFam" id="1.10.230.10:FF:000001">
    <property type="entry name" value="Citrate synthase"/>
    <property type="match status" value="1"/>
</dbReference>
<evidence type="ECO:0000256" key="3">
    <source>
        <dbReference type="PIRSR" id="PIRSR610109-1"/>
    </source>
</evidence>
<dbReference type="NCBIfam" id="NF007128">
    <property type="entry name" value="PRK09569.1"/>
    <property type="match status" value="1"/>
</dbReference>
<dbReference type="AlphaFoldDB" id="A0A9W8A2J0"/>
<dbReference type="InterPro" id="IPR036969">
    <property type="entry name" value="Citrate_synthase_sf"/>
</dbReference>
<evidence type="ECO:0000256" key="1">
    <source>
        <dbReference type="ARBA" id="ARBA00010566"/>
    </source>
</evidence>
<keyword evidence="6" id="KW-1185">Reference proteome</keyword>
<dbReference type="PANTHER" id="PTHR11739:SF8">
    <property type="entry name" value="CITRATE SYNTHASE, MITOCHONDRIAL"/>
    <property type="match status" value="1"/>
</dbReference>
<dbReference type="GO" id="GO:0005975">
    <property type="term" value="P:carbohydrate metabolic process"/>
    <property type="evidence" value="ECO:0007669"/>
    <property type="project" value="TreeGrafter"/>
</dbReference>
<dbReference type="GO" id="GO:0046912">
    <property type="term" value="F:acyltransferase activity, acyl groups converted into alkyl on transfer"/>
    <property type="evidence" value="ECO:0007669"/>
    <property type="project" value="InterPro"/>
</dbReference>
<evidence type="ECO:0000256" key="2">
    <source>
        <dbReference type="ARBA" id="ARBA00022679"/>
    </source>
</evidence>
<dbReference type="NCBIfam" id="TIGR01793">
    <property type="entry name" value="cit_synth_euk"/>
    <property type="match status" value="1"/>
</dbReference>
<feature type="active site" evidence="3">
    <location>
        <position position="406"/>
    </location>
</feature>
<dbReference type="Gene3D" id="1.10.230.10">
    <property type="entry name" value="Cytochrome P450-Terp, domain 2"/>
    <property type="match status" value="1"/>
</dbReference>
<protein>
    <recommendedName>
        <fullName evidence="4">Citrate synthase</fullName>
    </recommendedName>
</protein>
<dbReference type="PROSITE" id="PS00480">
    <property type="entry name" value="CITRATE_SYNTHASE"/>
    <property type="match status" value="1"/>
</dbReference>
<dbReference type="InterPro" id="IPR016143">
    <property type="entry name" value="Citrate_synth-like_sm_a-sub"/>
</dbReference>
<name>A0A9W8A2J0_9FUNG</name>
<dbReference type="InterPro" id="IPR002020">
    <property type="entry name" value="Citrate_synthase"/>
</dbReference>
<dbReference type="GO" id="GO:0005759">
    <property type="term" value="C:mitochondrial matrix"/>
    <property type="evidence" value="ECO:0007669"/>
    <property type="project" value="TreeGrafter"/>
</dbReference>
<accession>A0A9W8A2J0</accession>
<organism evidence="5 6">
    <name type="scientific">Mycoemilia scoparia</name>
    <dbReference type="NCBI Taxonomy" id="417184"/>
    <lineage>
        <taxon>Eukaryota</taxon>
        <taxon>Fungi</taxon>
        <taxon>Fungi incertae sedis</taxon>
        <taxon>Zoopagomycota</taxon>
        <taxon>Kickxellomycotina</taxon>
        <taxon>Kickxellomycetes</taxon>
        <taxon>Kickxellales</taxon>
        <taxon>Kickxellaceae</taxon>
        <taxon>Mycoemilia</taxon>
    </lineage>
</organism>
<dbReference type="InterPro" id="IPR010109">
    <property type="entry name" value="Citrate_synthase_euk"/>
</dbReference>
<dbReference type="InterPro" id="IPR019810">
    <property type="entry name" value="Citrate_synthase_AS"/>
</dbReference>
<reference evidence="5" key="1">
    <citation type="submission" date="2022-07" db="EMBL/GenBank/DDBJ databases">
        <title>Phylogenomic reconstructions and comparative analyses of Kickxellomycotina fungi.</title>
        <authorList>
            <person name="Reynolds N.K."/>
            <person name="Stajich J.E."/>
            <person name="Barry K."/>
            <person name="Grigoriev I.V."/>
            <person name="Crous P."/>
            <person name="Smith M.E."/>
        </authorList>
    </citation>
    <scope>NUCLEOTIDE SEQUENCE</scope>
    <source>
        <strain evidence="5">NBRC 100468</strain>
    </source>
</reference>
<proteinExistence type="inferred from homology"/>
<dbReference type="PANTHER" id="PTHR11739">
    <property type="entry name" value="CITRATE SYNTHASE"/>
    <property type="match status" value="1"/>
</dbReference>
<dbReference type="SUPFAM" id="SSF48256">
    <property type="entry name" value="Citrate synthase"/>
    <property type="match status" value="1"/>
</dbReference>
<dbReference type="GO" id="GO:0006101">
    <property type="term" value="P:citrate metabolic process"/>
    <property type="evidence" value="ECO:0007669"/>
    <property type="project" value="InterPro"/>
</dbReference>
<dbReference type="FunFam" id="1.10.580.10:FF:000001">
    <property type="entry name" value="Citrate synthase"/>
    <property type="match status" value="1"/>
</dbReference>
<dbReference type="PRINTS" id="PR00143">
    <property type="entry name" value="CITRTSNTHASE"/>
</dbReference>
<dbReference type="OrthoDB" id="8017587at2759"/>
<gene>
    <name evidence="5" type="primary">CIT1</name>
    <name evidence="5" type="ORF">H4219_000586</name>
</gene>
<dbReference type="Gene3D" id="1.10.580.10">
    <property type="entry name" value="Citrate Synthase, domain 1"/>
    <property type="match status" value="1"/>
</dbReference>
<evidence type="ECO:0000256" key="4">
    <source>
        <dbReference type="RuleBase" id="RU000441"/>
    </source>
</evidence>
<feature type="active site" evidence="3">
    <location>
        <position position="351"/>
    </location>
</feature>